<dbReference type="GO" id="GO:0008061">
    <property type="term" value="F:chitin binding"/>
    <property type="evidence" value="ECO:0007669"/>
    <property type="project" value="UniProtKB-KW"/>
</dbReference>
<evidence type="ECO:0000259" key="6">
    <source>
        <dbReference type="PROSITE" id="PS51782"/>
    </source>
</evidence>
<feature type="region of interest" description="Disordered" evidence="5">
    <location>
        <begin position="1"/>
        <end position="20"/>
    </location>
</feature>
<dbReference type="PANTHER" id="PTHR34997:SF2">
    <property type="entry name" value="LYSM DOMAIN-CONTAINING PROTEIN-RELATED"/>
    <property type="match status" value="1"/>
</dbReference>
<accession>A0AA39Y3V6</accession>
<sequence length="161" mass="17326">TPAVTPTRPSNGINTPSPFQPGISDNCSDFYLTKKGDSCIAVADAYGISLADFLAWNTRVGGQACDNLWADTYVCVNVIGRQPAAPKPTPSRPSNSVTTPQPIQRGMTENCKTFYFVEKGDNCWTISTKYGIPLEKFLEWNPAAGKDCSSLWAGTHACVGV</sequence>
<evidence type="ECO:0000256" key="3">
    <source>
        <dbReference type="ARBA" id="ARBA00023026"/>
    </source>
</evidence>
<evidence type="ECO:0000256" key="1">
    <source>
        <dbReference type="ARBA" id="ARBA00022669"/>
    </source>
</evidence>
<organism evidence="7 8">
    <name type="scientific">Cercophora newfieldiana</name>
    <dbReference type="NCBI Taxonomy" id="92897"/>
    <lineage>
        <taxon>Eukaryota</taxon>
        <taxon>Fungi</taxon>
        <taxon>Dikarya</taxon>
        <taxon>Ascomycota</taxon>
        <taxon>Pezizomycotina</taxon>
        <taxon>Sordariomycetes</taxon>
        <taxon>Sordariomycetidae</taxon>
        <taxon>Sordariales</taxon>
        <taxon>Lasiosphaeriaceae</taxon>
        <taxon>Cercophora</taxon>
    </lineage>
</organism>
<feature type="domain" description="LysM" evidence="6">
    <location>
        <begin position="29"/>
        <end position="76"/>
    </location>
</feature>
<protein>
    <recommendedName>
        <fullName evidence="6">LysM domain-containing protein</fullName>
    </recommendedName>
</protein>
<reference evidence="7" key="1">
    <citation type="submission" date="2023-06" db="EMBL/GenBank/DDBJ databases">
        <title>Genome-scale phylogeny and comparative genomics of the fungal order Sordariales.</title>
        <authorList>
            <consortium name="Lawrence Berkeley National Laboratory"/>
            <person name="Hensen N."/>
            <person name="Bonometti L."/>
            <person name="Westerberg I."/>
            <person name="Brannstrom I.O."/>
            <person name="Guillou S."/>
            <person name="Cros-Aarteil S."/>
            <person name="Calhoun S."/>
            <person name="Haridas S."/>
            <person name="Kuo A."/>
            <person name="Mondo S."/>
            <person name="Pangilinan J."/>
            <person name="Riley R."/>
            <person name="Labutti K."/>
            <person name="Andreopoulos B."/>
            <person name="Lipzen A."/>
            <person name="Chen C."/>
            <person name="Yanf M."/>
            <person name="Daum C."/>
            <person name="Ng V."/>
            <person name="Clum A."/>
            <person name="Steindorff A."/>
            <person name="Ohm R."/>
            <person name="Martin F."/>
            <person name="Silar P."/>
            <person name="Natvig D."/>
            <person name="Lalanne C."/>
            <person name="Gautier V."/>
            <person name="Ament-Velasquez S.L."/>
            <person name="Kruys A."/>
            <person name="Hutchinson M.I."/>
            <person name="Powell A.J."/>
            <person name="Barry K."/>
            <person name="Miller A.N."/>
            <person name="Grigoriev I.V."/>
            <person name="Debuchy R."/>
            <person name="Gladieux P."/>
            <person name="Thoren M.H."/>
            <person name="Johannesson H."/>
        </authorList>
    </citation>
    <scope>NUCLEOTIDE SEQUENCE</scope>
    <source>
        <strain evidence="7">SMH2532-1</strain>
    </source>
</reference>
<dbReference type="AlphaFoldDB" id="A0AA39Y3V6"/>
<evidence type="ECO:0000313" key="8">
    <source>
        <dbReference type="Proteomes" id="UP001174936"/>
    </source>
</evidence>
<comment type="similarity">
    <text evidence="4">Belongs to the secreted LysM effector family.</text>
</comment>
<dbReference type="PANTHER" id="PTHR34997">
    <property type="entry name" value="AM15"/>
    <property type="match status" value="1"/>
</dbReference>
<dbReference type="Pfam" id="PF01476">
    <property type="entry name" value="LysM"/>
    <property type="match status" value="2"/>
</dbReference>
<dbReference type="EMBL" id="JAULSV010000005">
    <property type="protein sequence ID" value="KAK0644382.1"/>
    <property type="molecule type" value="Genomic_DNA"/>
</dbReference>
<dbReference type="InterPro" id="IPR036779">
    <property type="entry name" value="LysM_dom_sf"/>
</dbReference>
<keyword evidence="3" id="KW-0843">Virulence</keyword>
<feature type="compositionally biased region" description="Polar residues" evidence="5">
    <location>
        <begin position="7"/>
        <end position="20"/>
    </location>
</feature>
<dbReference type="SMART" id="SM00257">
    <property type="entry name" value="LysM"/>
    <property type="match status" value="2"/>
</dbReference>
<feature type="domain" description="LysM" evidence="6">
    <location>
        <begin position="113"/>
        <end position="159"/>
    </location>
</feature>
<feature type="non-terminal residue" evidence="7">
    <location>
        <position position="1"/>
    </location>
</feature>
<gene>
    <name evidence="7" type="ORF">B0T16DRAFT_296733</name>
</gene>
<dbReference type="InterPro" id="IPR052210">
    <property type="entry name" value="LysM1-like"/>
</dbReference>
<evidence type="ECO:0000256" key="4">
    <source>
        <dbReference type="ARBA" id="ARBA00044955"/>
    </source>
</evidence>
<dbReference type="SUPFAM" id="SSF54106">
    <property type="entry name" value="LysM domain"/>
    <property type="match status" value="2"/>
</dbReference>
<dbReference type="Gene3D" id="3.10.350.10">
    <property type="entry name" value="LysM domain"/>
    <property type="match status" value="2"/>
</dbReference>
<evidence type="ECO:0000256" key="5">
    <source>
        <dbReference type="SAM" id="MobiDB-lite"/>
    </source>
</evidence>
<feature type="non-terminal residue" evidence="7">
    <location>
        <position position="161"/>
    </location>
</feature>
<keyword evidence="8" id="KW-1185">Reference proteome</keyword>
<keyword evidence="2" id="KW-0732">Signal</keyword>
<name>A0AA39Y3V6_9PEZI</name>
<evidence type="ECO:0000256" key="2">
    <source>
        <dbReference type="ARBA" id="ARBA00022729"/>
    </source>
</evidence>
<dbReference type="PROSITE" id="PS51782">
    <property type="entry name" value="LYSM"/>
    <property type="match status" value="2"/>
</dbReference>
<comment type="caution">
    <text evidence="7">The sequence shown here is derived from an EMBL/GenBank/DDBJ whole genome shotgun (WGS) entry which is preliminary data.</text>
</comment>
<proteinExistence type="inferred from homology"/>
<evidence type="ECO:0000313" key="7">
    <source>
        <dbReference type="EMBL" id="KAK0644382.1"/>
    </source>
</evidence>
<dbReference type="Proteomes" id="UP001174936">
    <property type="component" value="Unassembled WGS sequence"/>
</dbReference>
<dbReference type="CDD" id="cd00118">
    <property type="entry name" value="LysM"/>
    <property type="match status" value="2"/>
</dbReference>
<dbReference type="InterPro" id="IPR018392">
    <property type="entry name" value="LysM"/>
</dbReference>
<keyword evidence="1" id="KW-0147">Chitin-binding</keyword>